<keyword evidence="2" id="KW-1185">Reference proteome</keyword>
<dbReference type="AlphaFoldDB" id="A0A814HHQ1"/>
<evidence type="ECO:0000313" key="2">
    <source>
        <dbReference type="Proteomes" id="UP000663879"/>
    </source>
</evidence>
<dbReference type="Proteomes" id="UP000663879">
    <property type="component" value="Unassembled WGS sequence"/>
</dbReference>
<name>A0A814HHQ1_9BILA</name>
<evidence type="ECO:0000313" key="1">
    <source>
        <dbReference type="EMBL" id="CAF1010239.1"/>
    </source>
</evidence>
<dbReference type="EMBL" id="CAJNOC010004120">
    <property type="protein sequence ID" value="CAF1010239.1"/>
    <property type="molecule type" value="Genomic_DNA"/>
</dbReference>
<accession>A0A814HHQ1</accession>
<gene>
    <name evidence="1" type="ORF">OXX778_LOCUS16855</name>
</gene>
<comment type="caution">
    <text evidence="1">The sequence shown here is derived from an EMBL/GenBank/DDBJ whole genome shotgun (WGS) entry which is preliminary data.</text>
</comment>
<reference evidence="1" key="1">
    <citation type="submission" date="2021-02" db="EMBL/GenBank/DDBJ databases">
        <authorList>
            <person name="Nowell W R."/>
        </authorList>
    </citation>
    <scope>NUCLEOTIDE SEQUENCE</scope>
    <source>
        <strain evidence="1">Ploen Becks lab</strain>
    </source>
</reference>
<protein>
    <submittedName>
        <fullName evidence="1">Uncharacterized protein</fullName>
    </submittedName>
</protein>
<organism evidence="1 2">
    <name type="scientific">Brachionus calyciflorus</name>
    <dbReference type="NCBI Taxonomy" id="104777"/>
    <lineage>
        <taxon>Eukaryota</taxon>
        <taxon>Metazoa</taxon>
        <taxon>Spiralia</taxon>
        <taxon>Gnathifera</taxon>
        <taxon>Rotifera</taxon>
        <taxon>Eurotatoria</taxon>
        <taxon>Monogononta</taxon>
        <taxon>Pseudotrocha</taxon>
        <taxon>Ploima</taxon>
        <taxon>Brachionidae</taxon>
        <taxon>Brachionus</taxon>
    </lineage>
</organism>
<sequence>MYLDNDLSEDELVRSAESCRTNLLKWRAKWDKNSNRPLFNCPHNENGILKWIEPVRNKKILMSHDESIFRYGKGRSIVISIFIIQSKTVDLFELDEEEYQEALRFYPELDLNDKFINYYPRSANA</sequence>
<proteinExistence type="predicted"/>